<dbReference type="Proteomes" id="UP000799438">
    <property type="component" value="Unassembled WGS sequence"/>
</dbReference>
<dbReference type="AlphaFoldDB" id="A0A6A6B1I8"/>
<sequence>MATISLNAAVCPANCFILWQTGKLCPETSSRFLTRSFFQLSLPLTRNRRTIGTKATITSFASRVATDTRRTMLKKWQALGPTKDDAAERSTMQGKGMSGVANCTCVCWQGQDRHVGRSLLLREAAALPGQLLLFAVVECRISGSGLYFVSRNAKASEPKFENSRFTLTKTCRSKDAETVLLVCATISQIQDNSRSQFASVVTSNISQITGSTSAVVQGFGYNSATTAPPLRPRHFERHATHEQDDSAVHVPHAMETATDDAR</sequence>
<keyword evidence="2" id="KW-1185">Reference proteome</keyword>
<dbReference type="GeneID" id="54302821"/>
<dbReference type="EMBL" id="ML995499">
    <property type="protein sequence ID" value="KAF2137910.1"/>
    <property type="molecule type" value="Genomic_DNA"/>
</dbReference>
<organism evidence="1 2">
    <name type="scientific">Aplosporella prunicola CBS 121167</name>
    <dbReference type="NCBI Taxonomy" id="1176127"/>
    <lineage>
        <taxon>Eukaryota</taxon>
        <taxon>Fungi</taxon>
        <taxon>Dikarya</taxon>
        <taxon>Ascomycota</taxon>
        <taxon>Pezizomycotina</taxon>
        <taxon>Dothideomycetes</taxon>
        <taxon>Dothideomycetes incertae sedis</taxon>
        <taxon>Botryosphaeriales</taxon>
        <taxon>Aplosporellaceae</taxon>
        <taxon>Aplosporella</taxon>
    </lineage>
</organism>
<proteinExistence type="predicted"/>
<name>A0A6A6B1I8_9PEZI</name>
<gene>
    <name evidence="1" type="ORF">K452DRAFT_339586</name>
</gene>
<evidence type="ECO:0000313" key="2">
    <source>
        <dbReference type="Proteomes" id="UP000799438"/>
    </source>
</evidence>
<accession>A0A6A6B1I8</accession>
<reference evidence="1" key="1">
    <citation type="journal article" date="2020" name="Stud. Mycol.">
        <title>101 Dothideomycetes genomes: a test case for predicting lifestyles and emergence of pathogens.</title>
        <authorList>
            <person name="Haridas S."/>
            <person name="Albert R."/>
            <person name="Binder M."/>
            <person name="Bloem J."/>
            <person name="Labutti K."/>
            <person name="Salamov A."/>
            <person name="Andreopoulos B."/>
            <person name="Baker S."/>
            <person name="Barry K."/>
            <person name="Bills G."/>
            <person name="Bluhm B."/>
            <person name="Cannon C."/>
            <person name="Castanera R."/>
            <person name="Culley D."/>
            <person name="Daum C."/>
            <person name="Ezra D."/>
            <person name="Gonzalez J."/>
            <person name="Henrissat B."/>
            <person name="Kuo A."/>
            <person name="Liang C."/>
            <person name="Lipzen A."/>
            <person name="Lutzoni F."/>
            <person name="Magnuson J."/>
            <person name="Mondo S."/>
            <person name="Nolan M."/>
            <person name="Ohm R."/>
            <person name="Pangilinan J."/>
            <person name="Park H.-J."/>
            <person name="Ramirez L."/>
            <person name="Alfaro M."/>
            <person name="Sun H."/>
            <person name="Tritt A."/>
            <person name="Yoshinaga Y."/>
            <person name="Zwiers L.-H."/>
            <person name="Turgeon B."/>
            <person name="Goodwin S."/>
            <person name="Spatafora J."/>
            <person name="Crous P."/>
            <person name="Grigoriev I."/>
        </authorList>
    </citation>
    <scope>NUCLEOTIDE SEQUENCE</scope>
    <source>
        <strain evidence="1">CBS 121167</strain>
    </source>
</reference>
<dbReference type="RefSeq" id="XP_033393625.1">
    <property type="nucleotide sequence ID" value="XM_033545317.1"/>
</dbReference>
<protein>
    <submittedName>
        <fullName evidence="1">Uncharacterized protein</fullName>
    </submittedName>
</protein>
<evidence type="ECO:0000313" key="1">
    <source>
        <dbReference type="EMBL" id="KAF2137910.1"/>
    </source>
</evidence>